<organism evidence="2 3">
    <name type="scientific">Pedobacter changchengzhani</name>
    <dbReference type="NCBI Taxonomy" id="2529274"/>
    <lineage>
        <taxon>Bacteria</taxon>
        <taxon>Pseudomonadati</taxon>
        <taxon>Bacteroidota</taxon>
        <taxon>Sphingobacteriia</taxon>
        <taxon>Sphingobacteriales</taxon>
        <taxon>Sphingobacteriaceae</taxon>
        <taxon>Pedobacter</taxon>
    </lineage>
</organism>
<accession>A0A4R5MH91</accession>
<dbReference type="RefSeq" id="WP_133263755.1">
    <property type="nucleotide sequence ID" value="NZ_SJCY01000016.1"/>
</dbReference>
<dbReference type="Proteomes" id="UP000295668">
    <property type="component" value="Unassembled WGS sequence"/>
</dbReference>
<protein>
    <submittedName>
        <fullName evidence="2">CAP domain-containing protein</fullName>
    </submittedName>
</protein>
<proteinExistence type="predicted"/>
<name>A0A4R5MH91_9SPHI</name>
<dbReference type="OrthoDB" id="7550377at2"/>
<reference evidence="2 3" key="1">
    <citation type="submission" date="2019-02" db="EMBL/GenBank/DDBJ databases">
        <title>Pedobacter sp. nov., a novel speices isolated from soil of pinguins habitat in Antarcitica.</title>
        <authorList>
            <person name="He R.-H."/>
        </authorList>
    </citation>
    <scope>NUCLEOTIDE SEQUENCE [LARGE SCALE GENOMIC DNA]</scope>
    <source>
        <strain evidence="2 3">E01020</strain>
    </source>
</reference>
<dbReference type="PANTHER" id="PTHR31157">
    <property type="entry name" value="SCP DOMAIN-CONTAINING PROTEIN"/>
    <property type="match status" value="1"/>
</dbReference>
<dbReference type="PANTHER" id="PTHR31157:SF1">
    <property type="entry name" value="SCP DOMAIN-CONTAINING PROTEIN"/>
    <property type="match status" value="1"/>
</dbReference>
<evidence type="ECO:0000313" key="2">
    <source>
        <dbReference type="EMBL" id="TDG34884.1"/>
    </source>
</evidence>
<dbReference type="CDD" id="cd05379">
    <property type="entry name" value="CAP_bacterial"/>
    <property type="match status" value="1"/>
</dbReference>
<sequence>MHRVIFSVLLIFLCAGTAFAQDWTAAEFKKADTGEFVSYLTDDEKDVIFYMNLIRLDGDKFFNTYIQDYVTAYNESVKRYRNYNQLKITLDNSYYKSLRTHLQRVKNFPLFFPDEKLTRASRNHAIDLKIHNIDTHEGSNGDSFAKRLSKYFPNKVVSENIDFGYNKGLDIVCHLLLDCGVPSLGHRYTILDQKYNLNLVGVNIQSHPSNKYCTVIDFVAQPTYFSNNK</sequence>
<comment type="caution">
    <text evidence="2">The sequence shown here is derived from an EMBL/GenBank/DDBJ whole genome shotgun (WGS) entry which is preliminary data.</text>
</comment>
<keyword evidence="1" id="KW-0732">Signal</keyword>
<dbReference type="EMBL" id="SJCY01000016">
    <property type="protein sequence ID" value="TDG34884.1"/>
    <property type="molecule type" value="Genomic_DNA"/>
</dbReference>
<evidence type="ECO:0000256" key="1">
    <source>
        <dbReference type="SAM" id="SignalP"/>
    </source>
</evidence>
<dbReference type="Gene3D" id="3.40.33.10">
    <property type="entry name" value="CAP"/>
    <property type="match status" value="1"/>
</dbReference>
<gene>
    <name evidence="2" type="ORF">EZJ43_16135</name>
</gene>
<keyword evidence="3" id="KW-1185">Reference proteome</keyword>
<dbReference type="InterPro" id="IPR035940">
    <property type="entry name" value="CAP_sf"/>
</dbReference>
<evidence type="ECO:0000313" key="3">
    <source>
        <dbReference type="Proteomes" id="UP000295668"/>
    </source>
</evidence>
<feature type="chain" id="PRO_5020515983" evidence="1">
    <location>
        <begin position="21"/>
        <end position="229"/>
    </location>
</feature>
<feature type="signal peptide" evidence="1">
    <location>
        <begin position="1"/>
        <end position="20"/>
    </location>
</feature>
<dbReference type="AlphaFoldDB" id="A0A4R5MH91"/>